<evidence type="ECO:0000256" key="1">
    <source>
        <dbReference type="ARBA" id="ARBA00022679"/>
    </source>
</evidence>
<feature type="region of interest" description="Disordered" evidence="7">
    <location>
        <begin position="714"/>
        <end position="831"/>
    </location>
</feature>
<dbReference type="GO" id="GO:0004519">
    <property type="term" value="F:endonuclease activity"/>
    <property type="evidence" value="ECO:0007669"/>
    <property type="project" value="UniProtKB-KW"/>
</dbReference>
<dbReference type="InterPro" id="IPR043128">
    <property type="entry name" value="Rev_trsase/Diguanyl_cyclase"/>
</dbReference>
<dbReference type="InterPro" id="IPR000477">
    <property type="entry name" value="RT_dom"/>
</dbReference>
<evidence type="ECO:0000256" key="4">
    <source>
        <dbReference type="ARBA" id="ARBA00022759"/>
    </source>
</evidence>
<sequence>MEVLIDPPQAGVNAIDATALENIRVVSEFPDVFPDSLPGMPPERDIEFSIELVPGTAPIYKKAYRISGVELLEVKKQIDELLEKGFIRKSTSPWASPVLLTEKKDRTLRMCVDYRGLNAVTVKNKYPLPRIEDLFDQLKGACVFSKIDLRSGYHQLRIRPSDIPKTAFISRYGLYEYTVMSFGLTNAPAFFMYMMNSVFIEYLDKFVVIFIDDILIYSKTEEEHEEHLRLVLQKLREHKLYAKFSKCDFWIEEVKFLGHVISNGGIAVDQSKVSEVQNWKIPEDVKGIRSFLGLAGYYRRFIEGFSRIAKPMTALLEKNIKFQWTSACQKAFEELKKRLTTAPVLTFPDMHKPFSVYCDASRLGLGCVLMQEGKVIAYASRQLRDHEKNYPTHDLELAAVVHALKVWRHYLFGQKCDIYTDHKSLKYIFTQTELNMRQRRWLELIKDYDLEIHYHPGKANVVADALSRKSQISLLWARELPDELAIEFDRLSLGFLNNTESTVSMEFEPTLEQEIRKGQLNDEKIKEVKELIKLDKAPGFRVDANGTVWHGDRICVPNIKSIRDLILKEAHETAYSIHPGSEKMYQDLKQKFWWYGMKREVAEYVALCDVCQRVKAEHQKPAGLLQPLKIPEWKWEKIGMNKWGFANLGHTGNHDLWVKLYNLLRVFKTDISAVLTVKSGLDPHRLEFHVQGEWLMVIMMSTFKRTVRMRVGGRGYGGPNRIRLPTPTPPSPPPQEWVDLTESKEEDPKELVLYLSEDEQGEEQQEQPLEEQPPVPPSAPPQEQPQEEPEDPAVDPEDPDQDPDDGDAPPSNNDEDDDEAGPVDEFGSRRDVYVRHAPTHRNSYEAAISDAARKALTTLCHTHREDMAITSCRYYPCRSTKRLDAWIANPEAEQNPRLESTIEYLATLNTDYNTALDELDMVRYENQKL</sequence>
<keyword evidence="3" id="KW-0540">Nuclease</keyword>
<keyword evidence="1" id="KW-0808">Transferase</keyword>
<dbReference type="InterPro" id="IPR043502">
    <property type="entry name" value="DNA/RNA_pol_sf"/>
</dbReference>
<dbReference type="Pfam" id="PF00078">
    <property type="entry name" value="RVT_1"/>
    <property type="match status" value="1"/>
</dbReference>
<dbReference type="AlphaFoldDB" id="A0AAQ3PMF0"/>
<dbReference type="PANTHER" id="PTHR37984">
    <property type="entry name" value="PROTEIN CBG26694"/>
    <property type="match status" value="1"/>
</dbReference>
<evidence type="ECO:0000313" key="9">
    <source>
        <dbReference type="EMBL" id="WVZ53380.1"/>
    </source>
</evidence>
<feature type="compositionally biased region" description="Pro residues" evidence="7">
    <location>
        <begin position="771"/>
        <end position="783"/>
    </location>
</feature>
<evidence type="ECO:0000256" key="6">
    <source>
        <dbReference type="ARBA" id="ARBA00022918"/>
    </source>
</evidence>
<evidence type="ECO:0000256" key="5">
    <source>
        <dbReference type="ARBA" id="ARBA00022801"/>
    </source>
</evidence>
<dbReference type="Pfam" id="PF17917">
    <property type="entry name" value="RT_RNaseH"/>
    <property type="match status" value="1"/>
</dbReference>
<dbReference type="PROSITE" id="PS50878">
    <property type="entry name" value="RT_POL"/>
    <property type="match status" value="1"/>
</dbReference>
<dbReference type="EMBL" id="CP144745">
    <property type="protein sequence ID" value="WVZ53380.1"/>
    <property type="molecule type" value="Genomic_DNA"/>
</dbReference>
<dbReference type="CDD" id="cd09274">
    <property type="entry name" value="RNase_HI_RT_Ty3"/>
    <property type="match status" value="1"/>
</dbReference>
<dbReference type="GO" id="GO:0003964">
    <property type="term" value="F:RNA-directed DNA polymerase activity"/>
    <property type="evidence" value="ECO:0007669"/>
    <property type="project" value="UniProtKB-KW"/>
</dbReference>
<evidence type="ECO:0000256" key="2">
    <source>
        <dbReference type="ARBA" id="ARBA00022695"/>
    </source>
</evidence>
<keyword evidence="6" id="KW-0695">RNA-directed DNA polymerase</keyword>
<dbReference type="FunFam" id="3.10.20.370:FF:000001">
    <property type="entry name" value="Retrovirus-related Pol polyprotein from transposon 17.6-like protein"/>
    <property type="match status" value="1"/>
</dbReference>
<proteinExistence type="predicted"/>
<dbReference type="PANTHER" id="PTHR37984:SF5">
    <property type="entry name" value="PROTEIN NYNRIN-LIKE"/>
    <property type="match status" value="1"/>
</dbReference>
<dbReference type="GO" id="GO:0016787">
    <property type="term" value="F:hydrolase activity"/>
    <property type="evidence" value="ECO:0007669"/>
    <property type="project" value="UniProtKB-KW"/>
</dbReference>
<gene>
    <name evidence="9" type="ORF">U9M48_004331</name>
</gene>
<dbReference type="InterPro" id="IPR041588">
    <property type="entry name" value="Integrase_H2C2"/>
</dbReference>
<organism evidence="9 10">
    <name type="scientific">Paspalum notatum var. saurae</name>
    <dbReference type="NCBI Taxonomy" id="547442"/>
    <lineage>
        <taxon>Eukaryota</taxon>
        <taxon>Viridiplantae</taxon>
        <taxon>Streptophyta</taxon>
        <taxon>Embryophyta</taxon>
        <taxon>Tracheophyta</taxon>
        <taxon>Spermatophyta</taxon>
        <taxon>Magnoliopsida</taxon>
        <taxon>Liliopsida</taxon>
        <taxon>Poales</taxon>
        <taxon>Poaceae</taxon>
        <taxon>PACMAD clade</taxon>
        <taxon>Panicoideae</taxon>
        <taxon>Andropogonodae</taxon>
        <taxon>Paspaleae</taxon>
        <taxon>Paspalinae</taxon>
        <taxon>Paspalum</taxon>
    </lineage>
</organism>
<feature type="domain" description="Reverse transcriptase" evidence="8">
    <location>
        <begin position="82"/>
        <end position="261"/>
    </location>
</feature>
<reference evidence="9 10" key="1">
    <citation type="submission" date="2024-02" db="EMBL/GenBank/DDBJ databases">
        <title>High-quality chromosome-scale genome assembly of Pensacola bahiagrass (Paspalum notatum Flugge var. saurae).</title>
        <authorList>
            <person name="Vega J.M."/>
            <person name="Podio M."/>
            <person name="Orjuela J."/>
            <person name="Siena L.A."/>
            <person name="Pessino S.C."/>
            <person name="Combes M.C."/>
            <person name="Mariac C."/>
            <person name="Albertini E."/>
            <person name="Pupilli F."/>
            <person name="Ortiz J.P.A."/>
            <person name="Leblanc O."/>
        </authorList>
    </citation>
    <scope>NUCLEOTIDE SEQUENCE [LARGE SCALE GENOMIC DNA]</scope>
    <source>
        <strain evidence="9">R1</strain>
        <tissue evidence="9">Leaf</tissue>
    </source>
</reference>
<feature type="compositionally biased region" description="Pro residues" evidence="7">
    <location>
        <begin position="726"/>
        <end position="735"/>
    </location>
</feature>
<dbReference type="Gene3D" id="3.10.10.10">
    <property type="entry name" value="HIV Type 1 Reverse Transcriptase, subunit A, domain 1"/>
    <property type="match status" value="1"/>
</dbReference>
<dbReference type="Proteomes" id="UP001341281">
    <property type="component" value="Chromosome 01"/>
</dbReference>
<keyword evidence="2" id="KW-0548">Nucleotidyltransferase</keyword>
<evidence type="ECO:0000256" key="3">
    <source>
        <dbReference type="ARBA" id="ARBA00022722"/>
    </source>
</evidence>
<feature type="compositionally biased region" description="Basic and acidic residues" evidence="7">
    <location>
        <begin position="741"/>
        <end position="750"/>
    </location>
</feature>
<evidence type="ECO:0000259" key="8">
    <source>
        <dbReference type="PROSITE" id="PS50878"/>
    </source>
</evidence>
<dbReference type="CDD" id="cd01647">
    <property type="entry name" value="RT_LTR"/>
    <property type="match status" value="1"/>
</dbReference>
<dbReference type="Pfam" id="PF17921">
    <property type="entry name" value="Integrase_H2C2"/>
    <property type="match status" value="1"/>
</dbReference>
<name>A0AAQ3PMF0_PASNO</name>
<keyword evidence="5" id="KW-0378">Hydrolase</keyword>
<evidence type="ECO:0000256" key="7">
    <source>
        <dbReference type="SAM" id="MobiDB-lite"/>
    </source>
</evidence>
<dbReference type="Gene3D" id="1.10.340.70">
    <property type="match status" value="1"/>
</dbReference>
<protein>
    <recommendedName>
        <fullName evidence="8">Reverse transcriptase domain-containing protein</fullName>
    </recommendedName>
</protein>
<keyword evidence="4" id="KW-0255">Endonuclease</keyword>
<dbReference type="SUPFAM" id="SSF56672">
    <property type="entry name" value="DNA/RNA polymerases"/>
    <property type="match status" value="1"/>
</dbReference>
<accession>A0AAQ3PMF0</accession>
<dbReference type="Gene3D" id="3.30.70.270">
    <property type="match status" value="2"/>
</dbReference>
<evidence type="ECO:0000313" key="10">
    <source>
        <dbReference type="Proteomes" id="UP001341281"/>
    </source>
</evidence>
<dbReference type="FunFam" id="3.30.70.270:FF:000020">
    <property type="entry name" value="Transposon Tf2-6 polyprotein-like Protein"/>
    <property type="match status" value="1"/>
</dbReference>
<dbReference type="InterPro" id="IPR050951">
    <property type="entry name" value="Retrovirus_Pol_polyprotein"/>
</dbReference>
<feature type="compositionally biased region" description="Acidic residues" evidence="7">
    <location>
        <begin position="785"/>
        <end position="822"/>
    </location>
</feature>
<keyword evidence="10" id="KW-1185">Reference proteome</keyword>
<feature type="compositionally biased region" description="Acidic residues" evidence="7">
    <location>
        <begin position="756"/>
        <end position="769"/>
    </location>
</feature>
<dbReference type="InterPro" id="IPR041373">
    <property type="entry name" value="RT_RNaseH"/>
</dbReference>